<organism evidence="1 2">
    <name type="scientific">Tahibacter amnicola</name>
    <dbReference type="NCBI Taxonomy" id="2976241"/>
    <lineage>
        <taxon>Bacteria</taxon>
        <taxon>Pseudomonadati</taxon>
        <taxon>Pseudomonadota</taxon>
        <taxon>Gammaproteobacteria</taxon>
        <taxon>Lysobacterales</taxon>
        <taxon>Rhodanobacteraceae</taxon>
        <taxon>Tahibacter</taxon>
    </lineage>
</organism>
<dbReference type="EMBL" id="CP104694">
    <property type="protein sequence ID" value="UXI69298.1"/>
    <property type="molecule type" value="Genomic_DNA"/>
</dbReference>
<reference evidence="1" key="1">
    <citation type="submission" date="2022-09" db="EMBL/GenBank/DDBJ databases">
        <title>Tahibacter sp. nov., isolated from a fresh water.</title>
        <authorList>
            <person name="Baek J.H."/>
            <person name="Lee J.K."/>
            <person name="Kim J.M."/>
            <person name="Jeon C.O."/>
        </authorList>
    </citation>
    <scope>NUCLEOTIDE SEQUENCE</scope>
    <source>
        <strain evidence="1">W38</strain>
    </source>
</reference>
<keyword evidence="2" id="KW-1185">Reference proteome</keyword>
<dbReference type="Proteomes" id="UP001064632">
    <property type="component" value="Chromosome"/>
</dbReference>
<name>A0ABY6BIV1_9GAMM</name>
<sequence>MRVPLCGRVLSQHNRVGLVQTFPSGRIAQEDFVGYVNSGLFKGDVNIISGAHGSADGTFSADMAMYMDDVATFGNMPGVKVHNFPEMTPAQITGVLNSPGTIIGGFCDSGACLAPFK</sequence>
<protein>
    <submittedName>
        <fullName evidence="1">Uncharacterized protein</fullName>
    </submittedName>
</protein>
<dbReference type="RefSeq" id="WP_261696254.1">
    <property type="nucleotide sequence ID" value="NZ_CP104694.1"/>
</dbReference>
<gene>
    <name evidence="1" type="ORF">N4264_06525</name>
</gene>
<evidence type="ECO:0000313" key="1">
    <source>
        <dbReference type="EMBL" id="UXI69298.1"/>
    </source>
</evidence>
<accession>A0ABY6BIV1</accession>
<dbReference type="InterPro" id="IPR028897">
    <property type="entry name" value="Tox-HDC_dom"/>
</dbReference>
<evidence type="ECO:0000313" key="2">
    <source>
        <dbReference type="Proteomes" id="UP001064632"/>
    </source>
</evidence>
<dbReference type="Pfam" id="PF15656">
    <property type="entry name" value="Tox-HDC"/>
    <property type="match status" value="1"/>
</dbReference>
<proteinExistence type="predicted"/>